<reference evidence="2 3" key="1">
    <citation type="journal article" date="2024" name="Commun. Biol.">
        <title>Comparative genomic analysis of thermophilic fungi reveals convergent evolutionary adaptations and gene losses.</title>
        <authorList>
            <person name="Steindorff A.S."/>
            <person name="Aguilar-Pontes M.V."/>
            <person name="Robinson A.J."/>
            <person name="Andreopoulos B."/>
            <person name="LaButti K."/>
            <person name="Kuo A."/>
            <person name="Mondo S."/>
            <person name="Riley R."/>
            <person name="Otillar R."/>
            <person name="Haridas S."/>
            <person name="Lipzen A."/>
            <person name="Grimwood J."/>
            <person name="Schmutz J."/>
            <person name="Clum A."/>
            <person name="Reid I.D."/>
            <person name="Moisan M.C."/>
            <person name="Butler G."/>
            <person name="Nguyen T.T.M."/>
            <person name="Dewar K."/>
            <person name="Conant G."/>
            <person name="Drula E."/>
            <person name="Henrissat B."/>
            <person name="Hansel C."/>
            <person name="Singer S."/>
            <person name="Hutchinson M.I."/>
            <person name="de Vries R.P."/>
            <person name="Natvig D.O."/>
            <person name="Powell A.J."/>
            <person name="Tsang A."/>
            <person name="Grigoriev I.V."/>
        </authorList>
    </citation>
    <scope>NUCLEOTIDE SEQUENCE [LARGE SCALE GENOMIC DNA]</scope>
    <source>
        <strain evidence="2 3">CBS 494.80</strain>
    </source>
</reference>
<protein>
    <submittedName>
        <fullName evidence="2">Uncharacterized protein</fullName>
    </submittedName>
</protein>
<name>A0ABR4BT59_9HELO</name>
<keyword evidence="1" id="KW-0472">Membrane</keyword>
<evidence type="ECO:0000256" key="1">
    <source>
        <dbReference type="SAM" id="Phobius"/>
    </source>
</evidence>
<accession>A0ABR4BT59</accession>
<keyword evidence="1" id="KW-0812">Transmembrane</keyword>
<keyword evidence="3" id="KW-1185">Reference proteome</keyword>
<dbReference type="EMBL" id="JAZHXI010000023">
    <property type="protein sequence ID" value="KAL2060381.1"/>
    <property type="molecule type" value="Genomic_DNA"/>
</dbReference>
<organism evidence="2 3">
    <name type="scientific">Oculimacula yallundae</name>
    <dbReference type="NCBI Taxonomy" id="86028"/>
    <lineage>
        <taxon>Eukaryota</taxon>
        <taxon>Fungi</taxon>
        <taxon>Dikarya</taxon>
        <taxon>Ascomycota</taxon>
        <taxon>Pezizomycotina</taxon>
        <taxon>Leotiomycetes</taxon>
        <taxon>Helotiales</taxon>
        <taxon>Ploettnerulaceae</taxon>
        <taxon>Oculimacula</taxon>
    </lineage>
</organism>
<evidence type="ECO:0000313" key="2">
    <source>
        <dbReference type="EMBL" id="KAL2060381.1"/>
    </source>
</evidence>
<feature type="transmembrane region" description="Helical" evidence="1">
    <location>
        <begin position="47"/>
        <end position="72"/>
    </location>
</feature>
<sequence length="87" mass="9781">MVKSETILFVFLNSDHYLEFVGLDIPGLCFVHGVYYMRILPPSNVSVLAFPGVFLFFWEAICMSTATSIFCLQYTKTGVCMPVSVRA</sequence>
<proteinExistence type="predicted"/>
<keyword evidence="1" id="KW-1133">Transmembrane helix</keyword>
<comment type="caution">
    <text evidence="2">The sequence shown here is derived from an EMBL/GenBank/DDBJ whole genome shotgun (WGS) entry which is preliminary data.</text>
</comment>
<evidence type="ECO:0000313" key="3">
    <source>
        <dbReference type="Proteomes" id="UP001595075"/>
    </source>
</evidence>
<gene>
    <name evidence="2" type="ORF">VTL71DRAFT_9776</name>
</gene>
<dbReference type="Proteomes" id="UP001595075">
    <property type="component" value="Unassembled WGS sequence"/>
</dbReference>